<comment type="caution">
    <text evidence="1">The sequence shown here is derived from an EMBL/GenBank/DDBJ whole genome shotgun (WGS) entry which is preliminary data.</text>
</comment>
<keyword evidence="2" id="KW-1185">Reference proteome</keyword>
<evidence type="ECO:0000313" key="2">
    <source>
        <dbReference type="Proteomes" id="UP001596002"/>
    </source>
</evidence>
<protein>
    <submittedName>
        <fullName evidence="1">Uncharacterized protein</fullName>
    </submittedName>
</protein>
<dbReference type="EMBL" id="JBHSHC010000096">
    <property type="protein sequence ID" value="MFC4768131.1"/>
    <property type="molecule type" value="Genomic_DNA"/>
</dbReference>
<dbReference type="Proteomes" id="UP001596002">
    <property type="component" value="Unassembled WGS sequence"/>
</dbReference>
<gene>
    <name evidence="1" type="ORF">ACFO8Q_12310</name>
</gene>
<dbReference type="RefSeq" id="WP_380026055.1">
    <property type="nucleotide sequence ID" value="NZ_JBHSHC010000096.1"/>
</dbReference>
<organism evidence="1 2">
    <name type="scientific">Effusibacillus consociatus</name>
    <dbReference type="NCBI Taxonomy" id="1117041"/>
    <lineage>
        <taxon>Bacteria</taxon>
        <taxon>Bacillati</taxon>
        <taxon>Bacillota</taxon>
        <taxon>Bacilli</taxon>
        <taxon>Bacillales</taxon>
        <taxon>Alicyclobacillaceae</taxon>
        <taxon>Effusibacillus</taxon>
    </lineage>
</organism>
<proteinExistence type="predicted"/>
<dbReference type="InterPro" id="IPR023296">
    <property type="entry name" value="Glyco_hydro_beta-prop_sf"/>
</dbReference>
<accession>A0ABV9Q0W1</accession>
<name>A0ABV9Q0W1_9BACL</name>
<dbReference type="SUPFAM" id="SSF75005">
    <property type="entry name" value="Arabinanase/levansucrase/invertase"/>
    <property type="match status" value="1"/>
</dbReference>
<evidence type="ECO:0000313" key="1">
    <source>
        <dbReference type="EMBL" id="MFC4768131.1"/>
    </source>
</evidence>
<reference evidence="2" key="1">
    <citation type="journal article" date="2019" name="Int. J. Syst. Evol. Microbiol.">
        <title>The Global Catalogue of Microorganisms (GCM) 10K type strain sequencing project: providing services to taxonomists for standard genome sequencing and annotation.</title>
        <authorList>
            <consortium name="The Broad Institute Genomics Platform"/>
            <consortium name="The Broad Institute Genome Sequencing Center for Infectious Disease"/>
            <person name="Wu L."/>
            <person name="Ma J."/>
        </authorList>
    </citation>
    <scope>NUCLEOTIDE SEQUENCE [LARGE SCALE GENOMIC DNA]</scope>
    <source>
        <strain evidence="2">WYCCWR 12678</strain>
    </source>
</reference>
<sequence length="123" mass="13345">MFESDTYTNGGYACKEYTSGSLNGPWTDTGNNCYGRTSDISFGGAAWYIDKHHGEFDKGWAQLKVKTKQKDADTWGKTAIALGKYGHDKSSGGYGLGVSIGYVSISYSGTFDDAATQTSWTNY</sequence>